<keyword evidence="3" id="KW-1185">Reference proteome</keyword>
<reference evidence="2" key="1">
    <citation type="submission" date="2022-01" db="EMBL/GenBank/DDBJ databases">
        <authorList>
            <person name="King R."/>
        </authorList>
    </citation>
    <scope>NUCLEOTIDE SEQUENCE</scope>
</reference>
<keyword evidence="1" id="KW-0732">Signal</keyword>
<feature type="signal peptide" evidence="1">
    <location>
        <begin position="1"/>
        <end position="18"/>
    </location>
</feature>
<name>A0A9N9T7E9_DIABA</name>
<evidence type="ECO:0000256" key="1">
    <source>
        <dbReference type="SAM" id="SignalP"/>
    </source>
</evidence>
<dbReference type="PANTHER" id="PTHR47027:SF20">
    <property type="entry name" value="REVERSE TRANSCRIPTASE-LIKE PROTEIN WITH RNA-DIRECTED DNA POLYMERASE DOMAIN"/>
    <property type="match status" value="1"/>
</dbReference>
<accession>A0A9N9T7E9</accession>
<dbReference type="EMBL" id="OU898282">
    <property type="protein sequence ID" value="CAG9837313.1"/>
    <property type="molecule type" value="Genomic_DNA"/>
</dbReference>
<evidence type="ECO:0000313" key="2">
    <source>
        <dbReference type="EMBL" id="CAG9837313.1"/>
    </source>
</evidence>
<dbReference type="PANTHER" id="PTHR47027">
    <property type="entry name" value="REVERSE TRANSCRIPTASE DOMAIN-CONTAINING PROTEIN"/>
    <property type="match status" value="1"/>
</dbReference>
<evidence type="ECO:0000313" key="3">
    <source>
        <dbReference type="Proteomes" id="UP001153709"/>
    </source>
</evidence>
<proteinExistence type="predicted"/>
<sequence length="135" mass="16415">MLRVLLFLFFMLFYGLEAWTFKKDVSERLKAFELLAYRKILRISWVNRVTNVEVLRRMRKDKEVLNTIKARKLQYLGHVVRRERYNLLQLIMQGIIQGRRSSGRRRISWLNNLRAWLTALLLTSLEQQYRKCELP</sequence>
<organism evidence="2 3">
    <name type="scientific">Diabrotica balteata</name>
    <name type="common">Banded cucumber beetle</name>
    <dbReference type="NCBI Taxonomy" id="107213"/>
    <lineage>
        <taxon>Eukaryota</taxon>
        <taxon>Metazoa</taxon>
        <taxon>Ecdysozoa</taxon>
        <taxon>Arthropoda</taxon>
        <taxon>Hexapoda</taxon>
        <taxon>Insecta</taxon>
        <taxon>Pterygota</taxon>
        <taxon>Neoptera</taxon>
        <taxon>Endopterygota</taxon>
        <taxon>Coleoptera</taxon>
        <taxon>Polyphaga</taxon>
        <taxon>Cucujiformia</taxon>
        <taxon>Chrysomeloidea</taxon>
        <taxon>Chrysomelidae</taxon>
        <taxon>Galerucinae</taxon>
        <taxon>Diabroticina</taxon>
        <taxon>Diabroticites</taxon>
        <taxon>Diabrotica</taxon>
    </lineage>
</organism>
<protein>
    <submittedName>
        <fullName evidence="2">Uncharacterized protein</fullName>
    </submittedName>
</protein>
<gene>
    <name evidence="2" type="ORF">DIABBA_LOCUS10311</name>
</gene>
<dbReference type="Proteomes" id="UP001153709">
    <property type="component" value="Chromosome 7"/>
</dbReference>
<feature type="chain" id="PRO_5040435610" evidence="1">
    <location>
        <begin position="19"/>
        <end position="135"/>
    </location>
</feature>
<dbReference type="AlphaFoldDB" id="A0A9N9T7E9"/>
<dbReference type="OrthoDB" id="6783874at2759"/>